<dbReference type="OrthoDB" id="7861850at2"/>
<keyword evidence="3" id="KW-1185">Reference proteome</keyword>
<keyword evidence="1" id="KW-0175">Coiled coil</keyword>
<dbReference type="EMBL" id="PVZS01000002">
    <property type="protein sequence ID" value="PSC06746.1"/>
    <property type="molecule type" value="Genomic_DNA"/>
</dbReference>
<organism evidence="2 3">
    <name type="scientific">Alsobacter soli</name>
    <dbReference type="NCBI Taxonomy" id="2109933"/>
    <lineage>
        <taxon>Bacteria</taxon>
        <taxon>Pseudomonadati</taxon>
        <taxon>Pseudomonadota</taxon>
        <taxon>Alphaproteobacteria</taxon>
        <taxon>Hyphomicrobiales</taxon>
        <taxon>Alsobacteraceae</taxon>
        <taxon>Alsobacter</taxon>
    </lineage>
</organism>
<evidence type="ECO:0000256" key="1">
    <source>
        <dbReference type="SAM" id="Coils"/>
    </source>
</evidence>
<sequence>MYEWLTWLGWWPLTVGTLVGAVLKYAALVGVAAALLQFFGRSAIENWFKKRLQNHIHEQNKEAARLKNELDKDVELLKGGLSREVEILKGRINAQADRRLRLHQYEFEALPRLWELLDKAFSATAAVAFSFDRIQDLSGSREEELRRYAVEHDYTESETAFLLNETDKSKAILRINKVRRANAARRAMWKLGSFNRRNAIFWPEEITSEVNAIIDEITEVLVWSDMEDKRGIDAHQMDRTLKTVGNFTDARRPRLEKAQNLVRERLNIDVLAGEKADRTELNISAAR</sequence>
<dbReference type="AlphaFoldDB" id="A0A2T1HYH4"/>
<reference evidence="3" key="1">
    <citation type="submission" date="2018-03" db="EMBL/GenBank/DDBJ databases">
        <authorList>
            <person name="Sun L."/>
            <person name="Liu H."/>
            <person name="Chen W."/>
            <person name="Huang K."/>
            <person name="Liu W."/>
            <person name="Gao X."/>
        </authorList>
    </citation>
    <scope>NUCLEOTIDE SEQUENCE [LARGE SCALE GENOMIC DNA]</scope>
    <source>
        <strain evidence="3">SH9</strain>
    </source>
</reference>
<protein>
    <submittedName>
        <fullName evidence="2">Uncharacterized protein</fullName>
    </submittedName>
</protein>
<accession>A0A2T1HYH4</accession>
<proteinExistence type="predicted"/>
<gene>
    <name evidence="2" type="ORF">SLNSH_02820</name>
</gene>
<name>A0A2T1HYH4_9HYPH</name>
<dbReference type="RefSeq" id="WP_106335124.1">
    <property type="nucleotide sequence ID" value="NZ_PVZS01000002.1"/>
</dbReference>
<feature type="coiled-coil region" evidence="1">
    <location>
        <begin position="49"/>
        <end position="76"/>
    </location>
</feature>
<evidence type="ECO:0000313" key="3">
    <source>
        <dbReference type="Proteomes" id="UP000239772"/>
    </source>
</evidence>
<dbReference type="Proteomes" id="UP000239772">
    <property type="component" value="Unassembled WGS sequence"/>
</dbReference>
<evidence type="ECO:0000313" key="2">
    <source>
        <dbReference type="EMBL" id="PSC06746.1"/>
    </source>
</evidence>
<comment type="caution">
    <text evidence="2">The sequence shown here is derived from an EMBL/GenBank/DDBJ whole genome shotgun (WGS) entry which is preliminary data.</text>
</comment>